<feature type="transmembrane region" description="Helical" evidence="1">
    <location>
        <begin position="63"/>
        <end position="82"/>
    </location>
</feature>
<proteinExistence type="predicted"/>
<comment type="caution">
    <text evidence="2">The sequence shown here is derived from an EMBL/GenBank/DDBJ whole genome shotgun (WGS) entry which is preliminary data.</text>
</comment>
<feature type="transmembrane region" description="Helical" evidence="1">
    <location>
        <begin position="89"/>
        <end position="107"/>
    </location>
</feature>
<feature type="transmembrane region" description="Helical" evidence="1">
    <location>
        <begin position="28"/>
        <end position="48"/>
    </location>
</feature>
<sequence>MCIWAAQFFSFDVKGVWNVKRTHHIPRLVIAVILVSAAFLIVCIFMSYVDELVGFFQLKGPDIFYTAVILSLSVTVLVIVVGLSKKRGLVALFVSSVCFFFIIYHPLKINLTSLKRKVVAQRSEYRYEPYRVFADELRFDKDVKILVSKDVHARSWMLGREVRSHCWMFNIFFNQKFDEEQFVDGSWEDILKGNYTYAFLTWRDWDGIREKHSVEHILRDYALKADKATQIILLKRR</sequence>
<dbReference type="AlphaFoldDB" id="A0A0F9ANY4"/>
<dbReference type="EMBL" id="LAZR01053698">
    <property type="protein sequence ID" value="KKK80189.1"/>
    <property type="molecule type" value="Genomic_DNA"/>
</dbReference>
<keyword evidence="1" id="KW-0812">Transmembrane</keyword>
<reference evidence="2" key="1">
    <citation type="journal article" date="2015" name="Nature">
        <title>Complex archaea that bridge the gap between prokaryotes and eukaryotes.</title>
        <authorList>
            <person name="Spang A."/>
            <person name="Saw J.H."/>
            <person name="Jorgensen S.L."/>
            <person name="Zaremba-Niedzwiedzka K."/>
            <person name="Martijn J."/>
            <person name="Lind A.E."/>
            <person name="van Eijk R."/>
            <person name="Schleper C."/>
            <person name="Guy L."/>
            <person name="Ettema T.J."/>
        </authorList>
    </citation>
    <scope>NUCLEOTIDE SEQUENCE</scope>
</reference>
<name>A0A0F9ANY4_9ZZZZ</name>
<protein>
    <submittedName>
        <fullName evidence="2">Uncharacterized protein</fullName>
    </submittedName>
</protein>
<accession>A0A0F9ANY4</accession>
<keyword evidence="1" id="KW-1133">Transmembrane helix</keyword>
<gene>
    <name evidence="2" type="ORF">LCGC14_2825990</name>
</gene>
<keyword evidence="1" id="KW-0472">Membrane</keyword>
<feature type="non-terminal residue" evidence="2">
    <location>
        <position position="1"/>
    </location>
</feature>
<organism evidence="2">
    <name type="scientific">marine sediment metagenome</name>
    <dbReference type="NCBI Taxonomy" id="412755"/>
    <lineage>
        <taxon>unclassified sequences</taxon>
        <taxon>metagenomes</taxon>
        <taxon>ecological metagenomes</taxon>
    </lineage>
</organism>
<evidence type="ECO:0000256" key="1">
    <source>
        <dbReference type="SAM" id="Phobius"/>
    </source>
</evidence>
<evidence type="ECO:0000313" key="2">
    <source>
        <dbReference type="EMBL" id="KKK80189.1"/>
    </source>
</evidence>